<dbReference type="RefSeq" id="WP_074764798.1">
    <property type="nucleotide sequence ID" value="NZ_FNKP01000001.1"/>
</dbReference>
<keyword evidence="1" id="KW-0472">Membrane</keyword>
<dbReference type="Proteomes" id="UP000183487">
    <property type="component" value="Unassembled WGS sequence"/>
</dbReference>
<evidence type="ECO:0000313" key="3">
    <source>
        <dbReference type="Proteomes" id="UP000183487"/>
    </source>
</evidence>
<proteinExistence type="predicted"/>
<keyword evidence="1" id="KW-0812">Transmembrane</keyword>
<dbReference type="AlphaFoldDB" id="A0A1H1D5X0"/>
<evidence type="ECO:0000256" key="1">
    <source>
        <dbReference type="SAM" id="Phobius"/>
    </source>
</evidence>
<keyword evidence="1" id="KW-1133">Transmembrane helix</keyword>
<sequence>MNTVLLLQILTVVVALVCITLVPVAIRHDPGLARRVVRMDAIRLARWPNLLTRIGTACLLVSFAMLVLACYYLLDGAPQ</sequence>
<reference evidence="3" key="1">
    <citation type="submission" date="2016-10" db="EMBL/GenBank/DDBJ databases">
        <authorList>
            <person name="Varghese N."/>
        </authorList>
    </citation>
    <scope>NUCLEOTIDE SEQUENCE [LARGE SCALE GENOMIC DNA]</scope>
    <source>
        <strain evidence="3">GAS106B</strain>
    </source>
</reference>
<evidence type="ECO:0000313" key="2">
    <source>
        <dbReference type="EMBL" id="SDQ71810.1"/>
    </source>
</evidence>
<dbReference type="OrthoDB" id="9009241at2"/>
<feature type="transmembrane region" description="Helical" evidence="1">
    <location>
        <begin position="6"/>
        <end position="26"/>
    </location>
</feature>
<accession>A0A1H1D5X0</accession>
<dbReference type="EMBL" id="FNKP01000001">
    <property type="protein sequence ID" value="SDQ71810.1"/>
    <property type="molecule type" value="Genomic_DNA"/>
</dbReference>
<protein>
    <submittedName>
        <fullName evidence="2">Uncharacterized protein</fullName>
    </submittedName>
</protein>
<gene>
    <name evidence="2" type="ORF">SAMN05443245_2477</name>
</gene>
<name>A0A1H1D5X0_9BURK</name>
<keyword evidence="3" id="KW-1185">Reference proteome</keyword>
<feature type="transmembrane region" description="Helical" evidence="1">
    <location>
        <begin position="47"/>
        <end position="74"/>
    </location>
</feature>
<organism evidence="2 3">
    <name type="scientific">Paraburkholderia fungorum</name>
    <dbReference type="NCBI Taxonomy" id="134537"/>
    <lineage>
        <taxon>Bacteria</taxon>
        <taxon>Pseudomonadati</taxon>
        <taxon>Pseudomonadota</taxon>
        <taxon>Betaproteobacteria</taxon>
        <taxon>Burkholderiales</taxon>
        <taxon>Burkholderiaceae</taxon>
        <taxon>Paraburkholderia</taxon>
    </lineage>
</organism>